<sequence length="115" mass="12683">MPYKFQAFIIASTATEDEMLKWYVIIQSLRESGVFSSVIASAPTLSKENFLLSIDSSNSSRADASASLPRKTVRTLESEATARRVLDIESAAFHEMAVPPMSPPEVEDNEPYSHS</sequence>
<dbReference type="InterPro" id="IPR044224">
    <property type="entry name" value="KOBITO1-like"/>
</dbReference>
<keyword evidence="3" id="KW-1185">Reference proteome</keyword>
<evidence type="ECO:0000313" key="3">
    <source>
        <dbReference type="Proteomes" id="UP000289738"/>
    </source>
</evidence>
<dbReference type="GO" id="GO:0030244">
    <property type="term" value="P:cellulose biosynthetic process"/>
    <property type="evidence" value="ECO:0007669"/>
    <property type="project" value="InterPro"/>
</dbReference>
<protein>
    <submittedName>
        <fullName evidence="2">Uncharacterized protein</fullName>
    </submittedName>
</protein>
<dbReference type="PANTHER" id="PTHR46701:SF7">
    <property type="entry name" value="GLYCOSYLTRANSFERASE-LIKE KOBITO 1"/>
    <property type="match status" value="1"/>
</dbReference>
<accession>A0A445BZ58</accession>
<organism evidence="2 3">
    <name type="scientific">Arachis hypogaea</name>
    <name type="common">Peanut</name>
    <dbReference type="NCBI Taxonomy" id="3818"/>
    <lineage>
        <taxon>Eukaryota</taxon>
        <taxon>Viridiplantae</taxon>
        <taxon>Streptophyta</taxon>
        <taxon>Embryophyta</taxon>
        <taxon>Tracheophyta</taxon>
        <taxon>Spermatophyta</taxon>
        <taxon>Magnoliopsida</taxon>
        <taxon>eudicotyledons</taxon>
        <taxon>Gunneridae</taxon>
        <taxon>Pentapetalae</taxon>
        <taxon>rosids</taxon>
        <taxon>fabids</taxon>
        <taxon>Fabales</taxon>
        <taxon>Fabaceae</taxon>
        <taxon>Papilionoideae</taxon>
        <taxon>50 kb inversion clade</taxon>
        <taxon>dalbergioids sensu lato</taxon>
        <taxon>Dalbergieae</taxon>
        <taxon>Pterocarpus clade</taxon>
        <taxon>Arachis</taxon>
    </lineage>
</organism>
<evidence type="ECO:0000256" key="1">
    <source>
        <dbReference type="SAM" id="MobiDB-lite"/>
    </source>
</evidence>
<name>A0A445BZ58_ARAHY</name>
<dbReference type="EMBL" id="SDMP01000008">
    <property type="protein sequence ID" value="RYR44049.1"/>
    <property type="molecule type" value="Genomic_DNA"/>
</dbReference>
<proteinExistence type="predicted"/>
<reference evidence="2 3" key="1">
    <citation type="submission" date="2019-01" db="EMBL/GenBank/DDBJ databases">
        <title>Sequencing of cultivated peanut Arachis hypogaea provides insights into genome evolution and oil improvement.</title>
        <authorList>
            <person name="Chen X."/>
        </authorList>
    </citation>
    <scope>NUCLEOTIDE SEQUENCE [LARGE SCALE GENOMIC DNA]</scope>
    <source>
        <strain evidence="3">cv. Fuhuasheng</strain>
        <tissue evidence="2">Leaves</tissue>
    </source>
</reference>
<comment type="caution">
    <text evidence="2">The sequence shown here is derived from an EMBL/GenBank/DDBJ whole genome shotgun (WGS) entry which is preliminary data.</text>
</comment>
<dbReference type="AlphaFoldDB" id="A0A445BZ58"/>
<dbReference type="Proteomes" id="UP000289738">
    <property type="component" value="Chromosome A08"/>
</dbReference>
<feature type="region of interest" description="Disordered" evidence="1">
    <location>
        <begin position="96"/>
        <end position="115"/>
    </location>
</feature>
<feature type="compositionally biased region" description="Acidic residues" evidence="1">
    <location>
        <begin position="105"/>
        <end position="115"/>
    </location>
</feature>
<dbReference type="PANTHER" id="PTHR46701">
    <property type="entry name" value="GLYCOSYLTRANSFERASE-LIKE KOBITO 1"/>
    <property type="match status" value="1"/>
</dbReference>
<evidence type="ECO:0000313" key="2">
    <source>
        <dbReference type="EMBL" id="RYR44049.1"/>
    </source>
</evidence>
<dbReference type="GO" id="GO:0009737">
    <property type="term" value="P:response to abscisic acid"/>
    <property type="evidence" value="ECO:0007669"/>
    <property type="project" value="InterPro"/>
</dbReference>
<gene>
    <name evidence="2" type="ORF">Ahy_A08g040429</name>
</gene>